<reference evidence="6 8" key="2">
    <citation type="submission" date="2019-04" db="EMBL/GenBank/DDBJ databases">
        <title>Draft genome sequence data and analysis of a Fermenting Bacterium, Geotoga petraea strain HO-Geo1, isolated from heavy-oil petroleum reservoir in Russia.</title>
        <authorList>
            <person name="Grouzdev D.S."/>
            <person name="Semenova E.M."/>
            <person name="Sokolova D.S."/>
            <person name="Tourova T.P."/>
            <person name="Poltaraus A.B."/>
            <person name="Nazina T.N."/>
        </authorList>
    </citation>
    <scope>NUCLEOTIDE SEQUENCE [LARGE SCALE GENOMIC DNA]</scope>
    <source>
        <strain evidence="6 8">HO-Geo1</strain>
    </source>
</reference>
<dbReference type="SUPFAM" id="SSF46785">
    <property type="entry name" value="Winged helix' DNA-binding domain"/>
    <property type="match status" value="1"/>
</dbReference>
<evidence type="ECO:0000256" key="3">
    <source>
        <dbReference type="ARBA" id="ARBA00023163"/>
    </source>
</evidence>
<evidence type="ECO:0000313" key="6">
    <source>
        <dbReference type="EMBL" id="TGG87985.1"/>
    </source>
</evidence>
<keyword evidence="3" id="KW-0804">Transcription</keyword>
<gene>
    <name evidence="6" type="ORF">E4650_06480</name>
    <name evidence="5" type="ORF">SAMN04488588_1861</name>
</gene>
<evidence type="ECO:0000313" key="7">
    <source>
        <dbReference type="Proteomes" id="UP000199322"/>
    </source>
</evidence>
<evidence type="ECO:0000313" key="5">
    <source>
        <dbReference type="EMBL" id="SDC81274.1"/>
    </source>
</evidence>
<dbReference type="OrthoDB" id="47591at2"/>
<dbReference type="Proteomes" id="UP000297288">
    <property type="component" value="Unassembled WGS sequence"/>
</dbReference>
<dbReference type="AlphaFoldDB" id="A0A1G6PNR2"/>
<dbReference type="GO" id="GO:0003700">
    <property type="term" value="F:DNA-binding transcription factor activity"/>
    <property type="evidence" value="ECO:0007669"/>
    <property type="project" value="InterPro"/>
</dbReference>
<dbReference type="InterPro" id="IPR000835">
    <property type="entry name" value="HTH_MarR-typ"/>
</dbReference>
<dbReference type="PROSITE" id="PS01117">
    <property type="entry name" value="HTH_MARR_1"/>
    <property type="match status" value="1"/>
</dbReference>
<evidence type="ECO:0000256" key="2">
    <source>
        <dbReference type="ARBA" id="ARBA00023125"/>
    </source>
</evidence>
<reference evidence="5 7" key="1">
    <citation type="submission" date="2016-10" db="EMBL/GenBank/DDBJ databases">
        <authorList>
            <person name="de Groot N.N."/>
        </authorList>
    </citation>
    <scope>NUCLEOTIDE SEQUENCE [LARGE SCALE GENOMIC DNA]</scope>
    <source>
        <strain evidence="5 7">WG14</strain>
    </source>
</reference>
<dbReference type="InterPro" id="IPR036388">
    <property type="entry name" value="WH-like_DNA-bd_sf"/>
</dbReference>
<dbReference type="InterPro" id="IPR023187">
    <property type="entry name" value="Tscrpt_reg_MarR-type_CS"/>
</dbReference>
<evidence type="ECO:0000313" key="8">
    <source>
        <dbReference type="Proteomes" id="UP000297288"/>
    </source>
</evidence>
<name>A0A1G6PNR2_9BACT</name>
<dbReference type="EMBL" id="FMYV01000008">
    <property type="protein sequence ID" value="SDC81274.1"/>
    <property type="molecule type" value="Genomic_DNA"/>
</dbReference>
<organism evidence="5 7">
    <name type="scientific">Geotoga petraea</name>
    <dbReference type="NCBI Taxonomy" id="28234"/>
    <lineage>
        <taxon>Bacteria</taxon>
        <taxon>Thermotogati</taxon>
        <taxon>Thermotogota</taxon>
        <taxon>Thermotogae</taxon>
        <taxon>Petrotogales</taxon>
        <taxon>Petrotogaceae</taxon>
        <taxon>Geotoga</taxon>
    </lineage>
</organism>
<accession>A0A1G6PNR2</accession>
<dbReference type="PANTHER" id="PTHR42756:SF1">
    <property type="entry name" value="TRANSCRIPTIONAL REPRESSOR OF EMRAB OPERON"/>
    <property type="match status" value="1"/>
</dbReference>
<dbReference type="SMART" id="SM00347">
    <property type="entry name" value="HTH_MARR"/>
    <property type="match status" value="1"/>
</dbReference>
<dbReference type="Pfam" id="PF12802">
    <property type="entry name" value="MarR_2"/>
    <property type="match status" value="1"/>
</dbReference>
<keyword evidence="2 5" id="KW-0238">DNA-binding</keyword>
<dbReference type="PROSITE" id="PS50995">
    <property type="entry name" value="HTH_MARR_2"/>
    <property type="match status" value="1"/>
</dbReference>
<sequence>MKYIERKISCVFRNSHSFFDSVFKEFHIGRGQMHYFMYIVNHGNGLSQDEITHALEIDKATTARALKNLEDNGYIERKSDEKDKRIKRVFLTKKGADIKDELKKAAEVWEEKVTHGIEEEKMEIFLDVLDKMKENMIKQKKKEGVD</sequence>
<evidence type="ECO:0000256" key="1">
    <source>
        <dbReference type="ARBA" id="ARBA00023015"/>
    </source>
</evidence>
<dbReference type="Proteomes" id="UP000199322">
    <property type="component" value="Unassembled WGS sequence"/>
</dbReference>
<dbReference type="PRINTS" id="PR00598">
    <property type="entry name" value="HTHMARR"/>
</dbReference>
<dbReference type="Gene3D" id="1.10.10.10">
    <property type="entry name" value="Winged helix-like DNA-binding domain superfamily/Winged helix DNA-binding domain"/>
    <property type="match status" value="1"/>
</dbReference>
<keyword evidence="1" id="KW-0805">Transcription regulation</keyword>
<evidence type="ECO:0000259" key="4">
    <source>
        <dbReference type="PROSITE" id="PS50995"/>
    </source>
</evidence>
<dbReference type="InterPro" id="IPR036390">
    <property type="entry name" value="WH_DNA-bd_sf"/>
</dbReference>
<dbReference type="STRING" id="28234.SAMN04488588_1861"/>
<dbReference type="EMBL" id="SRME01000003">
    <property type="protein sequence ID" value="TGG87985.1"/>
    <property type="molecule type" value="Genomic_DNA"/>
</dbReference>
<dbReference type="RefSeq" id="WP_091405152.1">
    <property type="nucleotide sequence ID" value="NZ_FMYV01000008.1"/>
</dbReference>
<proteinExistence type="predicted"/>
<dbReference type="PANTHER" id="PTHR42756">
    <property type="entry name" value="TRANSCRIPTIONAL REGULATOR, MARR"/>
    <property type="match status" value="1"/>
</dbReference>
<feature type="domain" description="HTH marR-type" evidence="4">
    <location>
        <begin position="1"/>
        <end position="134"/>
    </location>
</feature>
<protein>
    <submittedName>
        <fullName evidence="5">DNA-binding transcriptional regulator, MarR family</fullName>
    </submittedName>
    <submittedName>
        <fullName evidence="6">MarR family transcriptional regulator</fullName>
    </submittedName>
</protein>
<dbReference type="GO" id="GO:0003677">
    <property type="term" value="F:DNA binding"/>
    <property type="evidence" value="ECO:0007669"/>
    <property type="project" value="UniProtKB-KW"/>
</dbReference>
<dbReference type="InterPro" id="IPR011991">
    <property type="entry name" value="ArsR-like_HTH"/>
</dbReference>
<dbReference type="CDD" id="cd00090">
    <property type="entry name" value="HTH_ARSR"/>
    <property type="match status" value="1"/>
</dbReference>
<keyword evidence="7" id="KW-1185">Reference proteome</keyword>